<dbReference type="HOGENOM" id="CLU_015846_11_3_5"/>
<dbReference type="Proteomes" id="UP000001095">
    <property type="component" value="Unassembled WGS sequence"/>
</dbReference>
<accession>K8NWK0</accession>
<sequence length="405" mass="44192">MSRSLVDHALSRYRLAGANLISDRDPFFLPVDGFRLSREREGQSVVSFAHYDYLGLSAHPDVVMSAHKMLDSLGPSVSASRMVGGERMLHGDLEEELAAFVGAEAALTLVSGYLTNVTLLAHLMSSQDLILYDELCHNSIVVGTRAARCDSHPFAHNDLSDLRRKLAAMRGRYKRCLIVVEGLYSMDGDVADLPELVNIKNEHDCWLMVDEAHSIGTLGSSGRGLCEHFNVDVGDVDLIVGTLSKAFVSSGGFIAGHGAVIRWLRYTLPGFVFSVGLAPSVAASALSALRVLKREPALTDILRKKSRHFLREAERLGLDTGPAIGIGVVPILMKSEQAVLEVSELLKQAGYYVPPIVRIGVPKEKPRLRFFISALHEDRDISRSLETLINNAAMGYDTAARSEAV</sequence>
<dbReference type="InterPro" id="IPR050087">
    <property type="entry name" value="AON_synthase_class-II"/>
</dbReference>
<evidence type="ECO:0000313" key="5">
    <source>
        <dbReference type="Proteomes" id="UP000001095"/>
    </source>
</evidence>
<dbReference type="RefSeq" id="WP_002714876.1">
    <property type="nucleotide sequence ID" value="NZ_KB375281.1"/>
</dbReference>
<keyword evidence="5" id="KW-1185">Reference proteome</keyword>
<evidence type="ECO:0000313" key="4">
    <source>
        <dbReference type="EMBL" id="EKS31785.1"/>
    </source>
</evidence>
<dbReference type="Gene3D" id="3.40.640.10">
    <property type="entry name" value="Type I PLP-dependent aspartate aminotransferase-like (Major domain)"/>
    <property type="match status" value="1"/>
</dbReference>
<comment type="cofactor">
    <cofactor evidence="1">
        <name>pyridoxal 5'-phosphate</name>
        <dbReference type="ChEBI" id="CHEBI:597326"/>
    </cofactor>
</comment>
<evidence type="ECO:0000259" key="3">
    <source>
        <dbReference type="Pfam" id="PF00155"/>
    </source>
</evidence>
<dbReference type="Gene3D" id="3.90.1150.10">
    <property type="entry name" value="Aspartate Aminotransferase, domain 1"/>
    <property type="match status" value="1"/>
</dbReference>
<organism evidence="4 5">
    <name type="scientific">Afipia clevelandensis ATCC 49720</name>
    <dbReference type="NCBI Taxonomy" id="883079"/>
    <lineage>
        <taxon>Bacteria</taxon>
        <taxon>Pseudomonadati</taxon>
        <taxon>Pseudomonadota</taxon>
        <taxon>Alphaproteobacteria</taxon>
        <taxon>Hyphomicrobiales</taxon>
        <taxon>Nitrobacteraceae</taxon>
        <taxon>Afipia</taxon>
    </lineage>
</organism>
<dbReference type="InterPro" id="IPR015424">
    <property type="entry name" value="PyrdxlP-dep_Trfase"/>
</dbReference>
<dbReference type="InterPro" id="IPR015422">
    <property type="entry name" value="PyrdxlP-dep_Trfase_small"/>
</dbReference>
<dbReference type="EMBL" id="AGWY01000018">
    <property type="protein sequence ID" value="EKS31785.1"/>
    <property type="molecule type" value="Genomic_DNA"/>
</dbReference>
<dbReference type="InterPro" id="IPR004839">
    <property type="entry name" value="Aminotransferase_I/II_large"/>
</dbReference>
<dbReference type="GO" id="GO:0016740">
    <property type="term" value="F:transferase activity"/>
    <property type="evidence" value="ECO:0007669"/>
    <property type="project" value="UniProtKB-KW"/>
</dbReference>
<dbReference type="AlphaFoldDB" id="K8NWK0"/>
<evidence type="ECO:0000256" key="1">
    <source>
        <dbReference type="ARBA" id="ARBA00001933"/>
    </source>
</evidence>
<gene>
    <name evidence="4" type="ORF">HMPREF9696_04006</name>
</gene>
<name>K8NWK0_9BRAD</name>
<dbReference type="SUPFAM" id="SSF53383">
    <property type="entry name" value="PLP-dependent transferases"/>
    <property type="match status" value="1"/>
</dbReference>
<dbReference type="GO" id="GO:0030170">
    <property type="term" value="F:pyridoxal phosphate binding"/>
    <property type="evidence" value="ECO:0007669"/>
    <property type="project" value="InterPro"/>
</dbReference>
<protein>
    <submittedName>
        <fullName evidence="4">8-amino-7-oxononanoate synthase</fullName>
    </submittedName>
</protein>
<comment type="caution">
    <text evidence="4">The sequence shown here is derived from an EMBL/GenBank/DDBJ whole genome shotgun (WGS) entry which is preliminary data.</text>
</comment>
<dbReference type="InterPro" id="IPR015421">
    <property type="entry name" value="PyrdxlP-dep_Trfase_major"/>
</dbReference>
<dbReference type="PANTHER" id="PTHR13693">
    <property type="entry name" value="CLASS II AMINOTRANSFERASE/8-AMINO-7-OXONONANOATE SYNTHASE"/>
    <property type="match status" value="1"/>
</dbReference>
<reference evidence="4 5" key="1">
    <citation type="submission" date="2012-04" db="EMBL/GenBank/DDBJ databases">
        <title>The Genome Sequence of Afipia clevelandensis ATCC 49720.</title>
        <authorList>
            <consortium name="The Broad Institute Genome Sequencing Platform"/>
            <person name="Earl A."/>
            <person name="Ward D."/>
            <person name="Feldgarden M."/>
            <person name="Gevers D."/>
            <person name="Huys G."/>
            <person name="Walker B."/>
            <person name="Young S.K."/>
            <person name="Zeng Q."/>
            <person name="Gargeya S."/>
            <person name="Fitzgerald M."/>
            <person name="Haas B."/>
            <person name="Abouelleil A."/>
            <person name="Alvarado L."/>
            <person name="Arachchi H.M."/>
            <person name="Berlin A."/>
            <person name="Chapman S.B."/>
            <person name="Goldberg J."/>
            <person name="Griggs A."/>
            <person name="Gujja S."/>
            <person name="Hansen M."/>
            <person name="Howarth C."/>
            <person name="Imamovic A."/>
            <person name="Larimer J."/>
            <person name="McCowen C."/>
            <person name="Montmayeur A."/>
            <person name="Murphy C."/>
            <person name="Neiman D."/>
            <person name="Pearson M."/>
            <person name="Priest M."/>
            <person name="Roberts A."/>
            <person name="Saif S."/>
            <person name="Shea T."/>
            <person name="Sisk P."/>
            <person name="Sykes S."/>
            <person name="Wortman J."/>
            <person name="Nusbaum C."/>
            <person name="Birren B."/>
        </authorList>
    </citation>
    <scope>NUCLEOTIDE SEQUENCE [LARGE SCALE GENOMIC DNA]</scope>
    <source>
        <strain evidence="4 5">ATCC 49720</strain>
    </source>
</reference>
<dbReference type="OrthoDB" id="9807157at2"/>
<feature type="domain" description="Aminotransferase class I/classII large" evidence="3">
    <location>
        <begin position="45"/>
        <end position="386"/>
    </location>
</feature>
<keyword evidence="2" id="KW-0808">Transferase</keyword>
<proteinExistence type="predicted"/>
<evidence type="ECO:0000256" key="2">
    <source>
        <dbReference type="ARBA" id="ARBA00022679"/>
    </source>
</evidence>
<dbReference type="PATRIC" id="fig|883079.3.peg.4090"/>
<dbReference type="Pfam" id="PF00155">
    <property type="entry name" value="Aminotran_1_2"/>
    <property type="match status" value="1"/>
</dbReference>